<accession>A0A0W8FVQ4</accession>
<dbReference type="GO" id="GO:0016491">
    <property type="term" value="F:oxidoreductase activity"/>
    <property type="evidence" value="ECO:0007669"/>
    <property type="project" value="UniProtKB-KW"/>
</dbReference>
<dbReference type="SUPFAM" id="SSF51430">
    <property type="entry name" value="NAD(P)-linked oxidoreductase"/>
    <property type="match status" value="1"/>
</dbReference>
<dbReference type="FunFam" id="3.20.20.100:FF:000004">
    <property type="entry name" value="Oxidoreductase, aldo/keto reductase"/>
    <property type="match status" value="1"/>
</dbReference>
<dbReference type="EMBL" id="LNQE01000784">
    <property type="protein sequence ID" value="KUG25000.1"/>
    <property type="molecule type" value="Genomic_DNA"/>
</dbReference>
<dbReference type="PANTHER" id="PTHR43364:SF4">
    <property type="entry name" value="NAD(P)-LINKED OXIDOREDUCTASE SUPERFAMILY PROTEIN"/>
    <property type="match status" value="1"/>
</dbReference>
<dbReference type="InterPro" id="IPR023210">
    <property type="entry name" value="NADP_OxRdtase_dom"/>
</dbReference>
<dbReference type="Gene3D" id="3.20.20.100">
    <property type="entry name" value="NADP-dependent oxidoreductase domain"/>
    <property type="match status" value="1"/>
</dbReference>
<gene>
    <name evidence="3" type="ORF">ASZ90_005180</name>
</gene>
<comment type="caution">
    <text evidence="3">The sequence shown here is derived from an EMBL/GenBank/DDBJ whole genome shotgun (WGS) entry which is preliminary data.</text>
</comment>
<reference evidence="3" key="1">
    <citation type="journal article" date="2015" name="Proc. Natl. Acad. Sci. U.S.A.">
        <title>Networks of energetic and metabolic interactions define dynamics in microbial communities.</title>
        <authorList>
            <person name="Embree M."/>
            <person name="Liu J.K."/>
            <person name="Al-Bassam M.M."/>
            <person name="Zengler K."/>
        </authorList>
    </citation>
    <scope>NUCLEOTIDE SEQUENCE</scope>
</reference>
<feature type="domain" description="NADP-dependent oxidoreductase" evidence="2">
    <location>
        <begin position="15"/>
        <end position="317"/>
    </location>
</feature>
<keyword evidence="1" id="KW-0560">Oxidoreductase</keyword>
<dbReference type="CDD" id="cd19091">
    <property type="entry name" value="AKR_PsAKR"/>
    <property type="match status" value="1"/>
</dbReference>
<evidence type="ECO:0000313" key="3">
    <source>
        <dbReference type="EMBL" id="KUG25000.1"/>
    </source>
</evidence>
<dbReference type="PANTHER" id="PTHR43364">
    <property type="entry name" value="NADH-SPECIFIC METHYLGLYOXAL REDUCTASE-RELATED"/>
    <property type="match status" value="1"/>
</dbReference>
<name>A0A0W8FVQ4_9ZZZZ</name>
<dbReference type="Pfam" id="PF00248">
    <property type="entry name" value="Aldo_ket_red"/>
    <property type="match status" value="1"/>
</dbReference>
<dbReference type="PRINTS" id="PR00069">
    <property type="entry name" value="ALDKETRDTASE"/>
</dbReference>
<proteinExistence type="predicted"/>
<evidence type="ECO:0000256" key="1">
    <source>
        <dbReference type="ARBA" id="ARBA00023002"/>
    </source>
</evidence>
<dbReference type="AlphaFoldDB" id="A0A0W8FVQ4"/>
<dbReference type="InterPro" id="IPR050523">
    <property type="entry name" value="AKR_Detox_Biosynth"/>
</dbReference>
<dbReference type="GO" id="GO:0005829">
    <property type="term" value="C:cytosol"/>
    <property type="evidence" value="ECO:0007669"/>
    <property type="project" value="UniProtKB-ARBA"/>
</dbReference>
<evidence type="ECO:0000259" key="2">
    <source>
        <dbReference type="Pfam" id="PF00248"/>
    </source>
</evidence>
<organism evidence="3">
    <name type="scientific">hydrocarbon metagenome</name>
    <dbReference type="NCBI Taxonomy" id="938273"/>
    <lineage>
        <taxon>unclassified sequences</taxon>
        <taxon>metagenomes</taxon>
        <taxon>ecological metagenomes</taxon>
    </lineage>
</organism>
<dbReference type="InterPro" id="IPR036812">
    <property type="entry name" value="NAD(P)_OxRdtase_dom_sf"/>
</dbReference>
<sequence>MNYRRMGNSGLMVSEICFGAMTFTGSDGWTHLGELHQKDADELVKSALDNGVNFFDTADFYSSGKSEEMLGKALGNKRKDAIICTKFGFEMSDELHGRGLSRKRVIDACEASLKRLQTGYIDLYLIHVLDFVTPLEETLDALTQLVADGKVRYIGCSNFPAWVLAKSYYIAEKNNYQKLIAHQASYNILRRDLELDIIPASLEYGIGTMVWGPLQGGILTGKYRDKNNWPNDTRMKNPGDHNPYNIEQGEKILDELEKIAKIRNVTVTQVSLNYLLRKKGIATVVIGATNEKQLKENIAASNFKLNEEEMEKLNELTEPTDYYPHWYFKIYRKETYSSNYKNNQ</sequence>
<protein>
    <submittedName>
        <fullName evidence="3">Oxidoreductase</fullName>
    </submittedName>
</protein>
<dbReference type="InterPro" id="IPR020471">
    <property type="entry name" value="AKR"/>
</dbReference>